<evidence type="ECO:0000256" key="1">
    <source>
        <dbReference type="SAM" id="MobiDB-lite"/>
    </source>
</evidence>
<dbReference type="RefSeq" id="XP_013243392.1">
    <property type="nucleotide sequence ID" value="XM_013387938.1"/>
</dbReference>
<evidence type="ECO:0000313" key="3">
    <source>
        <dbReference type="Proteomes" id="UP000027361"/>
    </source>
</evidence>
<feature type="compositionally biased region" description="Polar residues" evidence="1">
    <location>
        <begin position="25"/>
        <end position="35"/>
    </location>
</feature>
<sequence length="77" mass="8196">MNTHQFHVSSCLGKPCASFNTQLDQSASGTVSPFPQSSPDPHPVSNIFRGGEPCIGSQLLNVLLTRSISKSGHETND</sequence>
<keyword evidence="3" id="KW-1185">Reference proteome</keyword>
<dbReference type="HOGENOM" id="CLU_2639844_0_0_1"/>
<proteinExistence type="predicted"/>
<accession>A0A066W4F7</accession>
<dbReference type="EMBL" id="JMSN01000038">
    <property type="protein sequence ID" value="KDN45954.1"/>
    <property type="molecule type" value="Genomic_DNA"/>
</dbReference>
<comment type="caution">
    <text evidence="2">The sequence shown here is derived from an EMBL/GenBank/DDBJ whole genome shotgun (WGS) entry which is preliminary data.</text>
</comment>
<organism evidence="2 3">
    <name type="scientific">Tilletiaria anomala (strain ATCC 24038 / CBS 436.72 / UBC 951)</name>
    <dbReference type="NCBI Taxonomy" id="1037660"/>
    <lineage>
        <taxon>Eukaryota</taxon>
        <taxon>Fungi</taxon>
        <taxon>Dikarya</taxon>
        <taxon>Basidiomycota</taxon>
        <taxon>Ustilaginomycotina</taxon>
        <taxon>Exobasidiomycetes</taxon>
        <taxon>Georgefischeriales</taxon>
        <taxon>Tilletiariaceae</taxon>
        <taxon>Tilletiaria</taxon>
    </lineage>
</organism>
<evidence type="ECO:0000313" key="2">
    <source>
        <dbReference type="EMBL" id="KDN45954.1"/>
    </source>
</evidence>
<dbReference type="GeneID" id="25261309"/>
<reference evidence="2 3" key="1">
    <citation type="submission" date="2014-05" db="EMBL/GenBank/DDBJ databases">
        <title>Draft genome sequence of a rare smut relative, Tilletiaria anomala UBC 951.</title>
        <authorList>
            <consortium name="DOE Joint Genome Institute"/>
            <person name="Toome M."/>
            <person name="Kuo A."/>
            <person name="Henrissat B."/>
            <person name="Lipzen A."/>
            <person name="Tritt A."/>
            <person name="Yoshinaga Y."/>
            <person name="Zane M."/>
            <person name="Barry K."/>
            <person name="Grigoriev I.V."/>
            <person name="Spatafora J.W."/>
            <person name="Aimea M.C."/>
        </authorList>
    </citation>
    <scope>NUCLEOTIDE SEQUENCE [LARGE SCALE GENOMIC DNA]</scope>
    <source>
        <strain evidence="2 3">UBC 951</strain>
    </source>
</reference>
<gene>
    <name evidence="2" type="ORF">K437DRAFT_112336</name>
</gene>
<dbReference type="AlphaFoldDB" id="A0A066W4F7"/>
<dbReference type="InParanoid" id="A0A066W4F7"/>
<protein>
    <submittedName>
        <fullName evidence="2">Uncharacterized protein</fullName>
    </submittedName>
</protein>
<dbReference type="Proteomes" id="UP000027361">
    <property type="component" value="Unassembled WGS sequence"/>
</dbReference>
<name>A0A066W4F7_TILAU</name>
<feature type="region of interest" description="Disordered" evidence="1">
    <location>
        <begin position="25"/>
        <end position="46"/>
    </location>
</feature>